<evidence type="ECO:0000313" key="2">
    <source>
        <dbReference type="EMBL" id="BFF96672.1"/>
    </source>
</evidence>
<evidence type="ECO:0000313" key="3">
    <source>
        <dbReference type="Proteomes" id="UP001500889"/>
    </source>
</evidence>
<feature type="compositionally biased region" description="Basic residues" evidence="1">
    <location>
        <begin position="230"/>
        <end position="246"/>
    </location>
</feature>
<gene>
    <name evidence="2" type="ORF">DMAD_05259</name>
</gene>
<dbReference type="Proteomes" id="UP001500889">
    <property type="component" value="Chromosome J"/>
</dbReference>
<evidence type="ECO:0000256" key="1">
    <source>
        <dbReference type="SAM" id="MobiDB-lite"/>
    </source>
</evidence>
<accession>A0AAU9FM35</accession>
<name>A0AAU9FM35_DROMD</name>
<reference evidence="2 3" key="1">
    <citation type="submission" date="2024-02" db="EMBL/GenBank/DDBJ databases">
        <title>A chromosome-level genome assembly of Drosophila madeirensis, a fruit fly species endemic to Madeira island.</title>
        <authorList>
            <person name="Tomihara K."/>
            <person name="Llopart A."/>
            <person name="Yamamoto D."/>
        </authorList>
    </citation>
    <scope>NUCLEOTIDE SEQUENCE [LARGE SCALE GENOMIC DNA]</scope>
    <source>
        <strain evidence="2 3">RF1</strain>
    </source>
</reference>
<feature type="region of interest" description="Disordered" evidence="1">
    <location>
        <begin position="168"/>
        <end position="199"/>
    </location>
</feature>
<sequence>MLRHYPTATPIHFRIQLLSDKKVVMVEAAGYETEIFLPQLLDGRINLKNIIRSRQPRQQQDQHQLQNFDSFADSRSIQSKVRQRPGQSKLTTATAGLAPPTFNGVVFAAGGSNVGNGPQFALKLISNGSVVLVESNGYESEIFLPHISCAYVSMKRVTASQLVQCSRLTSRQPTRPEKINPNPTSAMGHPKSNRVNLPSATRRCGIGESKKESALTLTAKDGGEAFVSSRGKRRKTHHQNTAKARAKQAGAGDQPVKVKASEQLPLQEYSPRHIT</sequence>
<dbReference type="EMBL" id="AP029265">
    <property type="protein sequence ID" value="BFF96672.1"/>
    <property type="molecule type" value="Genomic_DNA"/>
</dbReference>
<feature type="region of interest" description="Disordered" evidence="1">
    <location>
        <begin position="227"/>
        <end position="275"/>
    </location>
</feature>
<proteinExistence type="predicted"/>
<organism evidence="2 3">
    <name type="scientific">Drosophila madeirensis</name>
    <name type="common">Fruit fly</name>
    <dbReference type="NCBI Taxonomy" id="30013"/>
    <lineage>
        <taxon>Eukaryota</taxon>
        <taxon>Metazoa</taxon>
        <taxon>Ecdysozoa</taxon>
        <taxon>Arthropoda</taxon>
        <taxon>Hexapoda</taxon>
        <taxon>Insecta</taxon>
        <taxon>Pterygota</taxon>
        <taxon>Neoptera</taxon>
        <taxon>Endopterygota</taxon>
        <taxon>Diptera</taxon>
        <taxon>Brachycera</taxon>
        <taxon>Muscomorpha</taxon>
        <taxon>Ephydroidea</taxon>
        <taxon>Drosophilidae</taxon>
        <taxon>Drosophila</taxon>
        <taxon>Sophophora</taxon>
    </lineage>
</organism>
<protein>
    <submittedName>
        <fullName evidence="2">Uncharacterized protein</fullName>
    </submittedName>
</protein>
<dbReference type="AlphaFoldDB" id="A0AAU9FM35"/>
<keyword evidence="3" id="KW-1185">Reference proteome</keyword>